<dbReference type="InterPro" id="IPR029787">
    <property type="entry name" value="Nucleotide_cyclase"/>
</dbReference>
<keyword evidence="6" id="KW-0472">Membrane</keyword>
<dbReference type="SMART" id="SM00267">
    <property type="entry name" value="GGDEF"/>
    <property type="match status" value="1"/>
</dbReference>
<feature type="transmembrane region" description="Helical" evidence="6">
    <location>
        <begin position="253"/>
        <end position="273"/>
    </location>
</feature>
<feature type="transmembrane region" description="Helical" evidence="6">
    <location>
        <begin position="74"/>
        <end position="95"/>
    </location>
</feature>
<organism evidence="8 9">
    <name type="scientific">Enterobacter chinensis</name>
    <dbReference type="NCBI Taxonomy" id="3030997"/>
    <lineage>
        <taxon>Bacteria</taxon>
        <taxon>Pseudomonadati</taxon>
        <taxon>Pseudomonadota</taxon>
        <taxon>Gammaproteobacteria</taxon>
        <taxon>Enterobacterales</taxon>
        <taxon>Enterobacteriaceae</taxon>
        <taxon>Enterobacter</taxon>
    </lineage>
</organism>
<evidence type="ECO:0000256" key="4">
    <source>
        <dbReference type="ARBA" id="ARBA00023134"/>
    </source>
</evidence>
<evidence type="ECO:0000313" key="9">
    <source>
        <dbReference type="Proteomes" id="UP001270266"/>
    </source>
</evidence>
<dbReference type="EC" id="2.7.7.65" evidence="3"/>
<comment type="catalytic activity">
    <reaction evidence="5">
        <text>2 GTP = 3',3'-c-di-GMP + 2 diphosphate</text>
        <dbReference type="Rhea" id="RHEA:24898"/>
        <dbReference type="ChEBI" id="CHEBI:33019"/>
        <dbReference type="ChEBI" id="CHEBI:37565"/>
        <dbReference type="ChEBI" id="CHEBI:58805"/>
        <dbReference type="EC" id="2.7.7.65"/>
    </reaction>
</comment>
<feature type="transmembrane region" description="Helical" evidence="6">
    <location>
        <begin position="12"/>
        <end position="31"/>
    </location>
</feature>
<evidence type="ECO:0000256" key="3">
    <source>
        <dbReference type="ARBA" id="ARBA00012528"/>
    </source>
</evidence>
<proteinExistence type="predicted"/>
<feature type="transmembrane region" description="Helical" evidence="6">
    <location>
        <begin position="115"/>
        <end position="137"/>
    </location>
</feature>
<dbReference type="NCBIfam" id="TIGR00254">
    <property type="entry name" value="GGDEF"/>
    <property type="match status" value="1"/>
</dbReference>
<evidence type="ECO:0000256" key="1">
    <source>
        <dbReference type="ARBA" id="ARBA00001946"/>
    </source>
</evidence>
<dbReference type="InterPro" id="IPR033424">
    <property type="entry name" value="MASE4"/>
</dbReference>
<gene>
    <name evidence="8" type="ORF">PYW49_01365</name>
</gene>
<keyword evidence="9" id="KW-1185">Reference proteome</keyword>
<evidence type="ECO:0000259" key="7">
    <source>
        <dbReference type="PROSITE" id="PS50887"/>
    </source>
</evidence>
<dbReference type="RefSeq" id="WP_320385408.1">
    <property type="nucleotide sequence ID" value="NZ_JARDVI010000001.1"/>
</dbReference>
<keyword evidence="6" id="KW-1133">Transmembrane helix</keyword>
<dbReference type="Pfam" id="PF17158">
    <property type="entry name" value="MASE4"/>
    <property type="match status" value="1"/>
</dbReference>
<dbReference type="InterPro" id="IPR050469">
    <property type="entry name" value="Diguanylate_Cyclase"/>
</dbReference>
<dbReference type="InterPro" id="IPR043128">
    <property type="entry name" value="Rev_trsase/Diguanyl_cyclase"/>
</dbReference>
<dbReference type="Proteomes" id="UP001270266">
    <property type="component" value="Unassembled WGS sequence"/>
</dbReference>
<keyword evidence="6" id="KW-0812">Transmembrane</keyword>
<evidence type="ECO:0000256" key="6">
    <source>
        <dbReference type="SAM" id="Phobius"/>
    </source>
</evidence>
<feature type="domain" description="GGDEF" evidence="7">
    <location>
        <begin position="319"/>
        <end position="453"/>
    </location>
</feature>
<keyword evidence="4" id="KW-0547">Nucleotide-binding</keyword>
<protein>
    <recommendedName>
        <fullName evidence="3">diguanylate cyclase</fullName>
        <ecNumber evidence="3">2.7.7.65</ecNumber>
    </recommendedName>
</protein>
<evidence type="ECO:0000256" key="5">
    <source>
        <dbReference type="ARBA" id="ARBA00034247"/>
    </source>
</evidence>
<comment type="caution">
    <text evidence="8">The sequence shown here is derived from an EMBL/GenBank/DDBJ whole genome shotgun (WGS) entry which is preliminary data.</text>
</comment>
<keyword evidence="4" id="KW-0342">GTP-binding</keyword>
<name>A0ABU5CYK8_9ENTR</name>
<dbReference type="PANTHER" id="PTHR45138:SF9">
    <property type="entry name" value="DIGUANYLATE CYCLASE DGCM-RELATED"/>
    <property type="match status" value="1"/>
</dbReference>
<dbReference type="CDD" id="cd01949">
    <property type="entry name" value="GGDEF"/>
    <property type="match status" value="1"/>
</dbReference>
<reference evidence="8 9" key="1">
    <citation type="submission" date="2023-02" db="EMBL/GenBank/DDBJ databases">
        <title>The draft genomes of Enterobacter strains.</title>
        <authorList>
            <person name="He Y."/>
            <person name="Feng Y."/>
            <person name="Zong Z."/>
        </authorList>
    </citation>
    <scope>NUCLEOTIDE SEQUENCE [LARGE SCALE GENOMIC DNA]</scope>
    <source>
        <strain evidence="8 9">170198</strain>
    </source>
</reference>
<evidence type="ECO:0000313" key="8">
    <source>
        <dbReference type="EMBL" id="MDY0416320.1"/>
    </source>
</evidence>
<dbReference type="Pfam" id="PF00990">
    <property type="entry name" value="GGDEF"/>
    <property type="match status" value="1"/>
</dbReference>
<comment type="cofactor">
    <cofactor evidence="1">
        <name>Mg(2+)</name>
        <dbReference type="ChEBI" id="CHEBI:18420"/>
    </cofactor>
</comment>
<sequence>MLANRRSLKSRYIAFCLGCIVVIGILQTLFLKLVEWVPSFSPLLFPTLTIFLLVFHLFIACFMAMKYWCDRRRLYLIAIAFAFAGSALLMVGTLSSFPAWLDLYQFNVVNYNDAMIYYMFRHLLMAVLILIAAVLYTTRDYPVSRLAHISIVSGTFLFTACAVGLAWLYSSHSPLLSIDLVDNETRQFMVLWSQFINISLIVLWIVTLATLMFVTRVRNLFWVGGNFLCVCYIVTLSMLLAGGHAEDISWYRARLFETVATLLIIFVLLYDVFRLYRDSHVKYQQSYQNSIRDPLTRLYNRSYFYESLNQALDIAKANRPVSVIVSDLDRFKRINDTYGHLQGDKVLQFVANLLMDSVRPQDIAARIGGEEFVLMLTNTSPEAAFQVAERIRLNLSSFDSTSSGGQLPEPITISMGVFTATSPAITAETCVENADKAMYEAKETGRNRVVVFK</sequence>
<feature type="transmembrane region" description="Helical" evidence="6">
    <location>
        <begin position="220"/>
        <end position="241"/>
    </location>
</feature>
<feature type="transmembrane region" description="Helical" evidence="6">
    <location>
        <begin position="43"/>
        <end position="62"/>
    </location>
</feature>
<dbReference type="PROSITE" id="PS50887">
    <property type="entry name" value="GGDEF"/>
    <property type="match status" value="1"/>
</dbReference>
<dbReference type="PANTHER" id="PTHR45138">
    <property type="entry name" value="REGULATORY COMPONENTS OF SENSORY TRANSDUCTION SYSTEM"/>
    <property type="match status" value="1"/>
</dbReference>
<feature type="transmembrane region" description="Helical" evidence="6">
    <location>
        <begin position="149"/>
        <end position="169"/>
    </location>
</feature>
<accession>A0ABU5CYK8</accession>
<dbReference type="SUPFAM" id="SSF55073">
    <property type="entry name" value="Nucleotide cyclase"/>
    <property type="match status" value="1"/>
</dbReference>
<evidence type="ECO:0000256" key="2">
    <source>
        <dbReference type="ARBA" id="ARBA00004665"/>
    </source>
</evidence>
<dbReference type="Gene3D" id="3.30.70.270">
    <property type="match status" value="1"/>
</dbReference>
<dbReference type="EMBL" id="JARDVI010000001">
    <property type="protein sequence ID" value="MDY0416320.1"/>
    <property type="molecule type" value="Genomic_DNA"/>
</dbReference>
<feature type="transmembrane region" description="Helical" evidence="6">
    <location>
        <begin position="189"/>
        <end position="213"/>
    </location>
</feature>
<comment type="pathway">
    <text evidence="2">Purine metabolism; 3',5'-cyclic di-GMP biosynthesis.</text>
</comment>
<dbReference type="InterPro" id="IPR000160">
    <property type="entry name" value="GGDEF_dom"/>
</dbReference>